<dbReference type="EMBL" id="JAUTXT010000042">
    <property type="protein sequence ID" value="KAK3671475.1"/>
    <property type="molecule type" value="Genomic_DNA"/>
</dbReference>
<feature type="compositionally biased region" description="Basic residues" evidence="1">
    <location>
        <begin position="252"/>
        <end position="264"/>
    </location>
</feature>
<evidence type="ECO:0000256" key="1">
    <source>
        <dbReference type="SAM" id="MobiDB-lite"/>
    </source>
</evidence>
<proteinExistence type="predicted"/>
<organism evidence="2 3">
    <name type="scientific">Recurvomyces mirabilis</name>
    <dbReference type="NCBI Taxonomy" id="574656"/>
    <lineage>
        <taxon>Eukaryota</taxon>
        <taxon>Fungi</taxon>
        <taxon>Dikarya</taxon>
        <taxon>Ascomycota</taxon>
        <taxon>Pezizomycotina</taxon>
        <taxon>Dothideomycetes</taxon>
        <taxon>Dothideomycetidae</taxon>
        <taxon>Mycosphaerellales</taxon>
        <taxon>Teratosphaeriaceae</taxon>
        <taxon>Recurvomyces</taxon>
    </lineage>
</organism>
<feature type="compositionally biased region" description="Low complexity" evidence="1">
    <location>
        <begin position="130"/>
        <end position="144"/>
    </location>
</feature>
<feature type="region of interest" description="Disordered" evidence="1">
    <location>
        <begin position="121"/>
        <end position="158"/>
    </location>
</feature>
<evidence type="ECO:0000313" key="2">
    <source>
        <dbReference type="EMBL" id="KAK3671475.1"/>
    </source>
</evidence>
<accession>A0AAE0WGW2</accession>
<name>A0AAE0WGW2_9PEZI</name>
<protein>
    <submittedName>
        <fullName evidence="2">Uncharacterized protein</fullName>
    </submittedName>
</protein>
<dbReference type="Proteomes" id="UP001274830">
    <property type="component" value="Unassembled WGS sequence"/>
</dbReference>
<evidence type="ECO:0000313" key="3">
    <source>
        <dbReference type="Proteomes" id="UP001274830"/>
    </source>
</evidence>
<feature type="compositionally biased region" description="Polar residues" evidence="1">
    <location>
        <begin position="145"/>
        <end position="158"/>
    </location>
</feature>
<feature type="region of interest" description="Disordered" evidence="1">
    <location>
        <begin position="364"/>
        <end position="387"/>
    </location>
</feature>
<dbReference type="AlphaFoldDB" id="A0AAE0WGW2"/>
<sequence>MAIILLVETGVASPRSSYSPPTPPPKDTPKQRKKKHRKKAHYASVIEASPVAARNHPLSEEVMASAFERRRRRQHPSSAEREGDGVQNLLQGEAHITWPIAENGLSDLPANAYPIVPSSTPLHVRHPRPSRIASPSPFARASPSYADTTSHAKSSSNDGGAVMAGDLLTSFPETSLAILDTASMDDHGKARHIPRDELGLEGPDLRALLRDLDHQEEEKELASTVPKSSMQWDSEDEERNGAEVEVEVDGKRRWRSKLMKKPKRKSDESNESSRSFTDPTKIAAKWKQKISSARSKAFADAPGDSLTAPMQLAKTFTLPDHMLSPATSSFLNAQSDNAEVPGPEVTPWIYQEELARITSSTTEFIRLHPPPPIPKTNTTPAERGLRSVKSDCSIRTTAAGNKIAAEIGPAKRAVALSTAKFKHSPTFHITQAVESRLIAVPASIKHEWEEAIQTTRAKVKAAKLQMESAVKSAHQHLDKHDVWRKNGDRLIARASRLGYAPVVDWDKLTTKEVEAFGYALERDSDDEVKQMFRHVGEQAAKDAVIKHSYLKKQKWLDERTRAARADGRLSAEQDKKLRTASQLISNAIIAVEEGREDDAVAMMKHASDEQGSLLDTPEKRDHTNHNHRRSERASAESERMRTYEALCTAGQDYSHVTTQAAAAGLGITLDEDMGMAGAMNTPQRPRAVSYTQSELDDFMASAGSSNRSSFQVSTHSVGAVSPTSPLADRPLKVQRSPLAPRDKFGKPVFHPHRDGDFVRKIQAEAERAKAIRAMGSHPALRATSHVELELGPATAPMLQLNDVSDFRQQLRTDKHDSKEYEDEELYLLEDYGSDCEDDSLNGRISAMTWDYNNETETAQLEEQLIQLEDQHEGSTWSPLAYQIGLSRLSKFMDLQYPGSPQQPQGDEEEIEYVDNPDYDHHTVVNAKQTVSLTGLGVQEFVTPTKTAKSRAITTTQHNSNSVGLRAQKLTTPSRQTKQQPVPRPTMSVDIDDVIAQWERKPRQLLASRGTDVSPSNVPAIRGAVSETHLLRVSLGLLPLKTRKPSSGPKHPHHDYEWDTEKVMCYGKHTGRSKIVELNPVVREQLRQDEYRERGRAFAERLTIAKPESPSPHFKALTKLRIDDYQQRLRDPSPEVKQKLQRCASVAGWSGDL</sequence>
<feature type="compositionally biased region" description="Basic residues" evidence="1">
    <location>
        <begin position="31"/>
        <end position="41"/>
    </location>
</feature>
<gene>
    <name evidence="2" type="ORF">LTR78_008574</name>
</gene>
<reference evidence="2" key="1">
    <citation type="submission" date="2023-07" db="EMBL/GenBank/DDBJ databases">
        <title>Black Yeasts Isolated from many extreme environments.</title>
        <authorList>
            <person name="Coleine C."/>
            <person name="Stajich J.E."/>
            <person name="Selbmann L."/>
        </authorList>
    </citation>
    <scope>NUCLEOTIDE SEQUENCE</scope>
    <source>
        <strain evidence="2">CCFEE 5485</strain>
    </source>
</reference>
<feature type="region of interest" description="Disordered" evidence="1">
    <location>
        <begin position="215"/>
        <end position="280"/>
    </location>
</feature>
<feature type="region of interest" description="Disordered" evidence="1">
    <location>
        <begin position="8"/>
        <end position="59"/>
    </location>
</feature>
<keyword evidence="3" id="KW-1185">Reference proteome</keyword>
<feature type="region of interest" description="Disordered" evidence="1">
    <location>
        <begin position="605"/>
        <end position="639"/>
    </location>
</feature>
<comment type="caution">
    <text evidence="2">The sequence shown here is derived from an EMBL/GenBank/DDBJ whole genome shotgun (WGS) entry which is preliminary data.</text>
</comment>